<sequence length="45" mass="5024">MLITPGFLEKPGICLLSHPFNDKTSGALSRHYEFDGDPKTFKSVK</sequence>
<dbReference type="Proteomes" id="UP000017127">
    <property type="component" value="Unassembled WGS sequence"/>
</dbReference>
<gene>
    <name evidence="1" type="ORF">M595_4814</name>
</gene>
<organism evidence="1 2">
    <name type="scientific">Lyngbya aestuarii BL J</name>
    <dbReference type="NCBI Taxonomy" id="1348334"/>
    <lineage>
        <taxon>Bacteria</taxon>
        <taxon>Bacillati</taxon>
        <taxon>Cyanobacteriota</taxon>
        <taxon>Cyanophyceae</taxon>
        <taxon>Oscillatoriophycideae</taxon>
        <taxon>Oscillatoriales</taxon>
        <taxon>Microcoleaceae</taxon>
        <taxon>Lyngbya</taxon>
    </lineage>
</organism>
<dbReference type="AlphaFoldDB" id="U7QFN1"/>
<dbReference type="EMBL" id="AUZM01000063">
    <property type="protein sequence ID" value="ERT05251.1"/>
    <property type="molecule type" value="Genomic_DNA"/>
</dbReference>
<keyword evidence="2" id="KW-1185">Reference proteome</keyword>
<protein>
    <submittedName>
        <fullName evidence="1">Uncharacterized protein</fullName>
    </submittedName>
</protein>
<reference evidence="1 2" key="1">
    <citation type="journal article" date="2013" name="Front. Microbiol.">
        <title>Comparative genomic analyses of the cyanobacterium, Lyngbya aestuarii BL J, a powerful hydrogen producer.</title>
        <authorList>
            <person name="Kothari A."/>
            <person name="Vaughn M."/>
            <person name="Garcia-Pichel F."/>
        </authorList>
    </citation>
    <scope>NUCLEOTIDE SEQUENCE [LARGE SCALE GENOMIC DNA]</scope>
    <source>
        <strain evidence="1 2">BL J</strain>
    </source>
</reference>
<evidence type="ECO:0000313" key="1">
    <source>
        <dbReference type="EMBL" id="ERT05251.1"/>
    </source>
</evidence>
<name>U7QFN1_9CYAN</name>
<evidence type="ECO:0000313" key="2">
    <source>
        <dbReference type="Proteomes" id="UP000017127"/>
    </source>
</evidence>
<accession>U7QFN1</accession>
<comment type="caution">
    <text evidence="1">The sequence shown here is derived from an EMBL/GenBank/DDBJ whole genome shotgun (WGS) entry which is preliminary data.</text>
</comment>
<proteinExistence type="predicted"/>